<organism evidence="1 3">
    <name type="scientific">Lates japonicus</name>
    <name type="common">Japanese lates</name>
    <dbReference type="NCBI Taxonomy" id="270547"/>
    <lineage>
        <taxon>Eukaryota</taxon>
        <taxon>Metazoa</taxon>
        <taxon>Chordata</taxon>
        <taxon>Craniata</taxon>
        <taxon>Vertebrata</taxon>
        <taxon>Euteleostomi</taxon>
        <taxon>Actinopterygii</taxon>
        <taxon>Neopterygii</taxon>
        <taxon>Teleostei</taxon>
        <taxon>Neoteleostei</taxon>
        <taxon>Acanthomorphata</taxon>
        <taxon>Carangaria</taxon>
        <taxon>Carangaria incertae sedis</taxon>
        <taxon>Centropomidae</taxon>
        <taxon>Lates</taxon>
    </lineage>
</organism>
<keyword evidence="3" id="KW-1185">Reference proteome</keyword>
<name>A0AAD3NEA4_LATJO</name>
<evidence type="ECO:0000313" key="3">
    <source>
        <dbReference type="Proteomes" id="UP001279410"/>
    </source>
</evidence>
<dbReference type="EMBL" id="BRZM01000605">
    <property type="protein sequence ID" value="GLD71458.1"/>
    <property type="molecule type" value="Genomic_DNA"/>
</dbReference>
<protein>
    <submittedName>
        <fullName evidence="1">Dachshund homolog 2-like isoform X1</fullName>
    </submittedName>
</protein>
<feature type="non-terminal residue" evidence="1">
    <location>
        <position position="51"/>
    </location>
</feature>
<evidence type="ECO:0000313" key="2">
    <source>
        <dbReference type="EMBL" id="GLD71459.1"/>
    </source>
</evidence>
<proteinExistence type="predicted"/>
<accession>A0AAD3NEA4</accession>
<gene>
    <name evidence="1" type="ORF">AKAME5_002278000</name>
    <name evidence="2" type="ORF">AKAME5_002278100</name>
</gene>
<dbReference type="Proteomes" id="UP001279410">
    <property type="component" value="Unassembled WGS sequence"/>
</dbReference>
<dbReference type="EMBL" id="BRZM01000606">
    <property type="protein sequence ID" value="GLD71459.1"/>
    <property type="molecule type" value="Genomic_DNA"/>
</dbReference>
<evidence type="ECO:0000313" key="1">
    <source>
        <dbReference type="EMBL" id="GLD71458.1"/>
    </source>
</evidence>
<reference evidence="1" key="1">
    <citation type="submission" date="2022-08" db="EMBL/GenBank/DDBJ databases">
        <title>Genome sequencing of akame (Lates japonicus).</title>
        <authorList>
            <person name="Hashiguchi Y."/>
            <person name="Takahashi H."/>
        </authorList>
    </citation>
    <scope>NUCLEOTIDE SEQUENCE</scope>
    <source>
        <strain evidence="1">Kochi</strain>
    </source>
</reference>
<comment type="caution">
    <text evidence="1">The sequence shown here is derived from an EMBL/GenBank/DDBJ whole genome shotgun (WGS) entry which is preliminary data.</text>
</comment>
<sequence length="51" mass="5548">MPSVVRPFLCESERCSRPGRPPKRTLGVATMTDGSRLLPHSLLSPALLSQT</sequence>
<dbReference type="AlphaFoldDB" id="A0AAD3NEA4"/>